<name>A0AAF0EQH7_9BASI</name>
<dbReference type="AlphaFoldDB" id="A0AAF0EQH7"/>
<feature type="compositionally biased region" description="Acidic residues" evidence="1">
    <location>
        <begin position="83"/>
        <end position="94"/>
    </location>
</feature>
<protein>
    <recommendedName>
        <fullName evidence="2">Micro-fibrillar-associated protein 1 C-terminal domain-containing protein</fullName>
    </recommendedName>
</protein>
<feature type="domain" description="Micro-fibrillar-associated protein 1 C-terminal" evidence="2">
    <location>
        <begin position="171"/>
        <end position="378"/>
    </location>
</feature>
<evidence type="ECO:0000313" key="3">
    <source>
        <dbReference type="EMBL" id="WFD33364.1"/>
    </source>
</evidence>
<proteinExistence type="predicted"/>
<feature type="compositionally biased region" description="Basic and acidic residues" evidence="1">
    <location>
        <begin position="195"/>
        <end position="205"/>
    </location>
</feature>
<feature type="compositionally biased region" description="Polar residues" evidence="1">
    <location>
        <begin position="46"/>
        <end position="70"/>
    </location>
</feature>
<feature type="region of interest" description="Disordered" evidence="1">
    <location>
        <begin position="1"/>
        <end position="253"/>
    </location>
</feature>
<feature type="compositionally biased region" description="Low complexity" evidence="1">
    <location>
        <begin position="1"/>
        <end position="12"/>
    </location>
</feature>
<dbReference type="Proteomes" id="UP001219933">
    <property type="component" value="Chromosome 1"/>
</dbReference>
<gene>
    <name evidence="3" type="ORF">MCUN1_000177</name>
</gene>
<organism evidence="3 4">
    <name type="scientific">Malassezia cuniculi</name>
    <dbReference type="NCBI Taxonomy" id="948313"/>
    <lineage>
        <taxon>Eukaryota</taxon>
        <taxon>Fungi</taxon>
        <taxon>Dikarya</taxon>
        <taxon>Basidiomycota</taxon>
        <taxon>Ustilaginomycotina</taxon>
        <taxon>Malasseziomycetes</taxon>
        <taxon>Malasseziales</taxon>
        <taxon>Malasseziaceae</taxon>
        <taxon>Malassezia</taxon>
    </lineage>
</organism>
<dbReference type="EMBL" id="CP119877">
    <property type="protein sequence ID" value="WFD33364.1"/>
    <property type="molecule type" value="Genomic_DNA"/>
</dbReference>
<feature type="compositionally biased region" description="Basic and acidic residues" evidence="1">
    <location>
        <begin position="214"/>
        <end position="242"/>
    </location>
</feature>
<feature type="region of interest" description="Disordered" evidence="1">
    <location>
        <begin position="362"/>
        <end position="393"/>
    </location>
</feature>
<reference evidence="3" key="1">
    <citation type="submission" date="2023-03" db="EMBL/GenBank/DDBJ databases">
        <title>Mating type loci evolution in Malassezia.</title>
        <authorList>
            <person name="Coelho M.A."/>
        </authorList>
    </citation>
    <scope>NUCLEOTIDE SEQUENCE</scope>
    <source>
        <strain evidence="3">CBS 11721</strain>
    </source>
</reference>
<feature type="compositionally biased region" description="Low complexity" evidence="1">
    <location>
        <begin position="122"/>
        <end position="143"/>
    </location>
</feature>
<feature type="compositionally biased region" description="Acidic residues" evidence="1">
    <location>
        <begin position="156"/>
        <end position="176"/>
    </location>
</feature>
<sequence>MSARVPRPAARYRPGKAPKHAQPESDSDEEYAAEVQQQQQQQQQQTETPSLPSHSGTVVSTAGITIQQGSGAIHMPVQNIDLNEYETDSEEEEPHETTQASRHEVSTGSSNAPAPTMPPKMAPAAMAPAAMAPAGSAPRTTQPARPPASMTLAPAEAEETEEEESSEYESSSEEEAAPAPLLKPIFVPRSQRTTQGREEAERARAAEAAAAKAAAEERKKASHDMVAERVRQEIRESQKEQEQIDIDDTDGLDPDAEFEAWRLRELARIKRVQDAEAALVAEREEIERRRALPEEQRIKEDMAHAAATRAQKTRGQQGFMQKYYHKGAFFQDMDILQRDFTEQSVDAVDKTALPRIMQVRDFGKRSRSKWTHLSAEDTSKDDLRARGARERQR</sequence>
<feature type="compositionally biased region" description="Basic and acidic residues" evidence="1">
    <location>
        <begin position="374"/>
        <end position="393"/>
    </location>
</feature>
<feature type="compositionally biased region" description="Acidic residues" evidence="1">
    <location>
        <begin position="243"/>
        <end position="253"/>
    </location>
</feature>
<feature type="compositionally biased region" description="Low complexity" evidence="1">
    <location>
        <begin position="36"/>
        <end position="45"/>
    </location>
</feature>
<dbReference type="InterPro" id="IPR033194">
    <property type="entry name" value="MFAP1"/>
</dbReference>
<dbReference type="Pfam" id="PF06991">
    <property type="entry name" value="MFAP1"/>
    <property type="match status" value="1"/>
</dbReference>
<evidence type="ECO:0000313" key="4">
    <source>
        <dbReference type="Proteomes" id="UP001219933"/>
    </source>
</evidence>
<evidence type="ECO:0000259" key="2">
    <source>
        <dbReference type="Pfam" id="PF06991"/>
    </source>
</evidence>
<accession>A0AAF0EQH7</accession>
<keyword evidence="4" id="KW-1185">Reference proteome</keyword>
<evidence type="ECO:0000256" key="1">
    <source>
        <dbReference type="SAM" id="MobiDB-lite"/>
    </source>
</evidence>
<dbReference type="InterPro" id="IPR009730">
    <property type="entry name" value="MFAP1_C"/>
</dbReference>
<dbReference type="PANTHER" id="PTHR15327">
    <property type="entry name" value="MICROFIBRIL-ASSOCIATED PROTEIN"/>
    <property type="match status" value="1"/>
</dbReference>